<accession>A0A6A6URG7</accession>
<evidence type="ECO:0000256" key="4">
    <source>
        <dbReference type="ARBA" id="ARBA00023239"/>
    </source>
</evidence>
<dbReference type="Gene3D" id="3.90.1590.10">
    <property type="entry name" value="glutathione-dependent formaldehyde- activating enzyme (gfa)"/>
    <property type="match status" value="1"/>
</dbReference>
<protein>
    <submittedName>
        <fullName evidence="6">DUF636 domain protein</fullName>
    </submittedName>
</protein>
<dbReference type="Pfam" id="PF04828">
    <property type="entry name" value="GFA"/>
    <property type="match status" value="1"/>
</dbReference>
<dbReference type="PROSITE" id="PS51891">
    <property type="entry name" value="CENP_V_GFA"/>
    <property type="match status" value="1"/>
</dbReference>
<dbReference type="GO" id="GO:0046872">
    <property type="term" value="F:metal ion binding"/>
    <property type="evidence" value="ECO:0007669"/>
    <property type="project" value="UniProtKB-KW"/>
</dbReference>
<dbReference type="InterPro" id="IPR011057">
    <property type="entry name" value="Mss4-like_sf"/>
</dbReference>
<feature type="domain" description="CENP-V/GFA" evidence="5">
    <location>
        <begin position="3"/>
        <end position="111"/>
    </location>
</feature>
<dbReference type="InterPro" id="IPR006913">
    <property type="entry name" value="CENP-V/GFA"/>
</dbReference>
<keyword evidence="4" id="KW-0456">Lyase</keyword>
<evidence type="ECO:0000256" key="1">
    <source>
        <dbReference type="ARBA" id="ARBA00005495"/>
    </source>
</evidence>
<reference evidence="6" key="1">
    <citation type="journal article" date="2020" name="Stud. Mycol.">
        <title>101 Dothideomycetes genomes: a test case for predicting lifestyles and emergence of pathogens.</title>
        <authorList>
            <person name="Haridas S."/>
            <person name="Albert R."/>
            <person name="Binder M."/>
            <person name="Bloem J."/>
            <person name="Labutti K."/>
            <person name="Salamov A."/>
            <person name="Andreopoulos B."/>
            <person name="Baker S."/>
            <person name="Barry K."/>
            <person name="Bills G."/>
            <person name="Bluhm B."/>
            <person name="Cannon C."/>
            <person name="Castanera R."/>
            <person name="Culley D."/>
            <person name="Daum C."/>
            <person name="Ezra D."/>
            <person name="Gonzalez J."/>
            <person name="Henrissat B."/>
            <person name="Kuo A."/>
            <person name="Liang C."/>
            <person name="Lipzen A."/>
            <person name="Lutzoni F."/>
            <person name="Magnuson J."/>
            <person name="Mondo S."/>
            <person name="Nolan M."/>
            <person name="Ohm R."/>
            <person name="Pangilinan J."/>
            <person name="Park H.-J."/>
            <person name="Ramirez L."/>
            <person name="Alfaro M."/>
            <person name="Sun H."/>
            <person name="Tritt A."/>
            <person name="Yoshinaga Y."/>
            <person name="Zwiers L.-H."/>
            <person name="Turgeon B."/>
            <person name="Goodwin S."/>
            <person name="Spatafora J."/>
            <person name="Crous P."/>
            <person name="Grigoriev I."/>
        </authorList>
    </citation>
    <scope>NUCLEOTIDE SEQUENCE</scope>
    <source>
        <strain evidence="6">CBS 115976</strain>
    </source>
</reference>
<keyword evidence="7" id="KW-1185">Reference proteome</keyword>
<dbReference type="GO" id="GO:0016846">
    <property type="term" value="F:carbon-sulfur lyase activity"/>
    <property type="evidence" value="ECO:0007669"/>
    <property type="project" value="InterPro"/>
</dbReference>
<evidence type="ECO:0000259" key="5">
    <source>
        <dbReference type="PROSITE" id="PS51891"/>
    </source>
</evidence>
<dbReference type="SUPFAM" id="SSF51316">
    <property type="entry name" value="Mss4-like"/>
    <property type="match status" value="1"/>
</dbReference>
<organism evidence="6 7">
    <name type="scientific">Microthyrium microscopicum</name>
    <dbReference type="NCBI Taxonomy" id="703497"/>
    <lineage>
        <taxon>Eukaryota</taxon>
        <taxon>Fungi</taxon>
        <taxon>Dikarya</taxon>
        <taxon>Ascomycota</taxon>
        <taxon>Pezizomycotina</taxon>
        <taxon>Dothideomycetes</taxon>
        <taxon>Dothideomycetes incertae sedis</taxon>
        <taxon>Microthyriales</taxon>
        <taxon>Microthyriaceae</taxon>
        <taxon>Microthyrium</taxon>
    </lineage>
</organism>
<proteinExistence type="inferred from homology"/>
<dbReference type="Proteomes" id="UP000799302">
    <property type="component" value="Unassembled WGS sequence"/>
</dbReference>
<dbReference type="OrthoDB" id="406544at2759"/>
<evidence type="ECO:0000313" key="7">
    <source>
        <dbReference type="Proteomes" id="UP000799302"/>
    </source>
</evidence>
<keyword evidence="2" id="KW-0479">Metal-binding</keyword>
<gene>
    <name evidence="6" type="ORF">BT63DRAFT_435477</name>
</gene>
<name>A0A6A6URG7_9PEZI</name>
<dbReference type="PANTHER" id="PTHR33337">
    <property type="entry name" value="GFA DOMAIN-CONTAINING PROTEIN"/>
    <property type="match status" value="1"/>
</dbReference>
<dbReference type="EMBL" id="MU004230">
    <property type="protein sequence ID" value="KAF2674350.1"/>
    <property type="molecule type" value="Genomic_DNA"/>
</dbReference>
<comment type="similarity">
    <text evidence="1">Belongs to the Gfa family.</text>
</comment>
<dbReference type="AlphaFoldDB" id="A0A6A6URG7"/>
<evidence type="ECO:0000256" key="2">
    <source>
        <dbReference type="ARBA" id="ARBA00022723"/>
    </source>
</evidence>
<evidence type="ECO:0000313" key="6">
    <source>
        <dbReference type="EMBL" id="KAF2674350.1"/>
    </source>
</evidence>
<keyword evidence="3" id="KW-0862">Zinc</keyword>
<dbReference type="PANTHER" id="PTHR33337:SF30">
    <property type="entry name" value="DUF636 DOMAIN PROTEIN (AFU_ORTHOLOGUE AFUA_1G03180)"/>
    <property type="match status" value="1"/>
</dbReference>
<sequence length="136" mass="14849">MSTEGSCACGDIKISYEGEPAGSALCHCTDCRKITGSAFSSNYVIPDDKFKLESGKPHEWAKTADSGNTMTSFLCSNCGSTMWRSSTKAPGVKFVKVGVLEGDKLVKQKWDNELYVPRRVPWVPEQKGATQIEGMM</sequence>
<evidence type="ECO:0000256" key="3">
    <source>
        <dbReference type="ARBA" id="ARBA00022833"/>
    </source>
</evidence>